<feature type="region of interest" description="Disordered" evidence="1">
    <location>
        <begin position="30"/>
        <end position="100"/>
    </location>
</feature>
<comment type="caution">
    <text evidence="2">The sequence shown here is derived from an EMBL/GenBank/DDBJ whole genome shotgun (WGS) entry which is preliminary data.</text>
</comment>
<name>A0A8K0SP86_9HYPO</name>
<accession>A0A8K0SP86</accession>
<evidence type="ECO:0000313" key="2">
    <source>
        <dbReference type="EMBL" id="KAH7313844.1"/>
    </source>
</evidence>
<sequence>MAMTPVTPRPSKDFSYSFFCSLVPLARYGSSRPSTASRPRHGLAFSTTPSARKHPLQHGRRAGGVSRTAPNRVRHSSSVQLMPPASVVSPPSPPSSHAMPPSLRPTGLLFLSLLLSSHARCLGSRGLGCVRRQASLSASGVALRILVVSPSTLSEPCSIGLDTTPSIKLNIPLPGRPSAHIHTLALVRASEHHAAGSNEAAMRNPLTFVTQKRSKSSLLNTPVVSCAGHCRP</sequence>
<gene>
    <name evidence="2" type="ORF">B0I35DRAFT_279384</name>
</gene>
<feature type="compositionally biased region" description="Basic residues" evidence="1">
    <location>
        <begin position="51"/>
        <end position="61"/>
    </location>
</feature>
<proteinExistence type="predicted"/>
<dbReference type="EMBL" id="JAGPNK010000009">
    <property type="protein sequence ID" value="KAH7313844.1"/>
    <property type="molecule type" value="Genomic_DNA"/>
</dbReference>
<evidence type="ECO:0000313" key="3">
    <source>
        <dbReference type="Proteomes" id="UP000813444"/>
    </source>
</evidence>
<dbReference type="AlphaFoldDB" id="A0A8K0SP86"/>
<organism evidence="2 3">
    <name type="scientific">Stachybotrys elegans</name>
    <dbReference type="NCBI Taxonomy" id="80388"/>
    <lineage>
        <taxon>Eukaryota</taxon>
        <taxon>Fungi</taxon>
        <taxon>Dikarya</taxon>
        <taxon>Ascomycota</taxon>
        <taxon>Pezizomycotina</taxon>
        <taxon>Sordariomycetes</taxon>
        <taxon>Hypocreomycetidae</taxon>
        <taxon>Hypocreales</taxon>
        <taxon>Stachybotryaceae</taxon>
        <taxon>Stachybotrys</taxon>
    </lineage>
</organism>
<protein>
    <submittedName>
        <fullName evidence="2">Uncharacterized protein</fullName>
    </submittedName>
</protein>
<dbReference type="Proteomes" id="UP000813444">
    <property type="component" value="Unassembled WGS sequence"/>
</dbReference>
<keyword evidence="3" id="KW-1185">Reference proteome</keyword>
<feature type="compositionally biased region" description="Low complexity" evidence="1">
    <location>
        <begin position="82"/>
        <end position="100"/>
    </location>
</feature>
<reference evidence="2" key="1">
    <citation type="journal article" date="2021" name="Nat. Commun.">
        <title>Genetic determinants of endophytism in the Arabidopsis root mycobiome.</title>
        <authorList>
            <person name="Mesny F."/>
            <person name="Miyauchi S."/>
            <person name="Thiergart T."/>
            <person name="Pickel B."/>
            <person name="Atanasova L."/>
            <person name="Karlsson M."/>
            <person name="Huettel B."/>
            <person name="Barry K.W."/>
            <person name="Haridas S."/>
            <person name="Chen C."/>
            <person name="Bauer D."/>
            <person name="Andreopoulos W."/>
            <person name="Pangilinan J."/>
            <person name="LaButti K."/>
            <person name="Riley R."/>
            <person name="Lipzen A."/>
            <person name="Clum A."/>
            <person name="Drula E."/>
            <person name="Henrissat B."/>
            <person name="Kohler A."/>
            <person name="Grigoriev I.V."/>
            <person name="Martin F.M."/>
            <person name="Hacquard S."/>
        </authorList>
    </citation>
    <scope>NUCLEOTIDE SEQUENCE</scope>
    <source>
        <strain evidence="2">MPI-CAGE-CH-0235</strain>
    </source>
</reference>
<evidence type="ECO:0000256" key="1">
    <source>
        <dbReference type="SAM" id="MobiDB-lite"/>
    </source>
</evidence>